<organism evidence="1 2">
    <name type="scientific">Thalictrum thalictroides</name>
    <name type="common">Rue-anemone</name>
    <name type="synonym">Anemone thalictroides</name>
    <dbReference type="NCBI Taxonomy" id="46969"/>
    <lineage>
        <taxon>Eukaryota</taxon>
        <taxon>Viridiplantae</taxon>
        <taxon>Streptophyta</taxon>
        <taxon>Embryophyta</taxon>
        <taxon>Tracheophyta</taxon>
        <taxon>Spermatophyta</taxon>
        <taxon>Magnoliopsida</taxon>
        <taxon>Ranunculales</taxon>
        <taxon>Ranunculaceae</taxon>
        <taxon>Thalictroideae</taxon>
        <taxon>Thalictrum</taxon>
    </lineage>
</organism>
<keyword evidence="2" id="KW-1185">Reference proteome</keyword>
<proteinExistence type="predicted"/>
<dbReference type="OrthoDB" id="985898at2759"/>
<protein>
    <submittedName>
        <fullName evidence="1">Uncharacterized protein</fullName>
    </submittedName>
</protein>
<evidence type="ECO:0000313" key="1">
    <source>
        <dbReference type="EMBL" id="KAF5203518.1"/>
    </source>
</evidence>
<dbReference type="EMBL" id="JABWDY010006669">
    <property type="protein sequence ID" value="KAF5203518.1"/>
    <property type="molecule type" value="Genomic_DNA"/>
</dbReference>
<gene>
    <name evidence="1" type="ORF">FRX31_006888</name>
</gene>
<accession>A0A7J6X3Z5</accession>
<dbReference type="AlphaFoldDB" id="A0A7J6X3Z5"/>
<evidence type="ECO:0000313" key="2">
    <source>
        <dbReference type="Proteomes" id="UP000554482"/>
    </source>
</evidence>
<comment type="caution">
    <text evidence="1">The sequence shown here is derived from an EMBL/GenBank/DDBJ whole genome shotgun (WGS) entry which is preliminary data.</text>
</comment>
<dbReference type="PANTHER" id="PTHR31509">
    <property type="entry name" value="BPS1-LIKE PROTEIN"/>
    <property type="match status" value="1"/>
</dbReference>
<sequence length="301" mass="34024">MKQHHESIPSSSSYDELSASLQSFQSQILNCLYSISFNSKPAGSDQNYYSYAWIQKCLHLVLPNIDKAFAKFIADIDYPVTEWKTDIVDEYLQHNLSLLDHLNSISSSISHMAQACMNLLHALSLEQPSSSPIMLKPILPWCPKKKFQESKEDEERLCSGSGKHFVTHQALLIRKLVTNWVCRIVDSSIRGEVVQTCLELNKEFNGIFVSSLVTLQFGVCKEMKKKGVVKEVDEINKGVARVHAPAREGGERDETSELRKKVEVLSKELEGIKEDVNKLFSGALVRRNELLDSLALKVRKT</sequence>
<dbReference type="Proteomes" id="UP000554482">
    <property type="component" value="Unassembled WGS sequence"/>
</dbReference>
<name>A0A7J6X3Z5_THATH</name>
<reference evidence="1 2" key="1">
    <citation type="submission" date="2020-06" db="EMBL/GenBank/DDBJ databases">
        <title>Transcriptomic and genomic resources for Thalictrum thalictroides and T. hernandezii: Facilitating candidate gene discovery in an emerging model plant lineage.</title>
        <authorList>
            <person name="Arias T."/>
            <person name="Riano-Pachon D.M."/>
            <person name="Di Stilio V.S."/>
        </authorList>
    </citation>
    <scope>NUCLEOTIDE SEQUENCE [LARGE SCALE GENOMIC DNA]</scope>
    <source>
        <strain evidence="2">cv. WT478/WT964</strain>
        <tissue evidence="1">Leaves</tissue>
    </source>
</reference>